<evidence type="ECO:0000256" key="12">
    <source>
        <dbReference type="ARBA" id="ARBA00041614"/>
    </source>
</evidence>
<dbReference type="InterPro" id="IPR050887">
    <property type="entry name" value="Beta-mannosidase_GH2"/>
</dbReference>
<dbReference type="STRING" id="29354.IO98_08705"/>
<dbReference type="Gene3D" id="3.20.20.80">
    <property type="entry name" value="Glycosidases"/>
    <property type="match status" value="1"/>
</dbReference>
<keyword evidence="8" id="KW-0325">Glycoprotein</keyword>
<comment type="subunit">
    <text evidence="4">Homodimer.</text>
</comment>
<dbReference type="InterPro" id="IPR036156">
    <property type="entry name" value="Beta-gal/glucu_dom_sf"/>
</dbReference>
<feature type="domain" description="Beta-mannosidase-like galactose-binding" evidence="16">
    <location>
        <begin position="13"/>
        <end position="181"/>
    </location>
</feature>
<dbReference type="SUPFAM" id="SSF49785">
    <property type="entry name" value="Galactose-binding domain-like"/>
    <property type="match status" value="1"/>
</dbReference>
<evidence type="ECO:0000256" key="10">
    <source>
        <dbReference type="ARBA" id="ARBA00038429"/>
    </source>
</evidence>
<dbReference type="InterPro" id="IPR041447">
    <property type="entry name" value="Mannosidase_ig"/>
</dbReference>
<comment type="pathway">
    <text evidence="3">Glycan metabolism; N-glycan degradation.</text>
</comment>
<protein>
    <recommendedName>
        <fullName evidence="11">Beta-mannosidase B</fullName>
        <ecNumber evidence="5">3.2.1.25</ecNumber>
    </recommendedName>
    <alternativeName>
        <fullName evidence="12">Mannanase B</fullName>
    </alternativeName>
</protein>
<dbReference type="Pfam" id="PF00703">
    <property type="entry name" value="Glyco_hydro_2"/>
    <property type="match status" value="1"/>
</dbReference>
<keyword evidence="6" id="KW-0964">Secreted</keyword>
<evidence type="ECO:0000259" key="13">
    <source>
        <dbReference type="Pfam" id="PF00703"/>
    </source>
</evidence>
<dbReference type="RefSeq" id="WP_051835126.1">
    <property type="nucleotide sequence ID" value="NZ_JPME01000010.1"/>
</dbReference>
<dbReference type="FunFam" id="3.20.20.80:FF:000050">
    <property type="entry name" value="Beta-mannosidase B"/>
    <property type="match status" value="1"/>
</dbReference>
<comment type="subcellular location">
    <subcellularLocation>
        <location evidence="2">Secreted</location>
    </subcellularLocation>
</comment>
<accession>A0A084JPA6</accession>
<comment type="similarity">
    <text evidence="10">Belongs to the glycosyl hydrolase 2 family. Beta-mannosidase B subfamily.</text>
</comment>
<evidence type="ECO:0000256" key="11">
    <source>
        <dbReference type="ARBA" id="ARBA00041069"/>
    </source>
</evidence>
<evidence type="ECO:0000256" key="8">
    <source>
        <dbReference type="ARBA" id="ARBA00023180"/>
    </source>
</evidence>
<name>A0A084JPA6_9FIRM</name>
<feature type="domain" description="Mannosidase Ig/CBM-like" evidence="15">
    <location>
        <begin position="661"/>
        <end position="749"/>
    </location>
</feature>
<dbReference type="SUPFAM" id="SSF49303">
    <property type="entry name" value="beta-Galactosidase/glucuronidase domain"/>
    <property type="match status" value="2"/>
</dbReference>
<dbReference type="InterPro" id="IPR013783">
    <property type="entry name" value="Ig-like_fold"/>
</dbReference>
<sequence>MRKIQSLNGIWQWHSESASHDAVYTGEVPGTVISHMLQNKLIEDPYWRSNEYAVRELMANNYLYERNFTVSGEDLDFSCAELICDGIDTIASISINSRLVAETRDMHRTYRFAVKEFLQEGENRIEVFFHSPLDFVRKEDEGNDIFYASTGCIHGNAALRKAHYMFGWDWGPQLPDMGIFRNIAIEYFSEAKIQDVQIRQEHGSSGSAGLKFEVKIKQLSSYENRQEQRQTWFTETEITDPEGGLVSRTVRNSREWQYEETIPEPRLWWPNGLGEHPLYRVSIRLLDEAETCHDTYECRIGLRTVTVSTDKNEYGNEFAITVNGIKIFTMGANYIPEDNILTRVTKERTAQLIEDCAAANFNCLRVWGGGYYPDDYFYDKCDEEGILIWQDLMFGCNVYALNDTFEEDIVEETKDNVRRLRHHACLALWCGNNEMEWGWADEWARLKGHHPRYKADYTKIFEYILPRAIKACDDTTFFWPSSPSSGGAFDNPNATNRGDQHYWEVWHSGKPFTEYGDFSFCSEYGFQSFPHSKTIASFTLPEDRNIFSKVMESHQKNPAANGKILNYIADYFLYPKDTDSLAYISQILQLKAIEYGVEHWRRKRGQCMGSLYWQLNDCWPVASWASIDYYGRWKALHYGARRFYAPFTISIGEEKELSPHVSYYVHNDTREEQQCRADILLMDHEFRVLWEEAWEGGLPALSVLKCKETDFSPWTDDEALCSSVYSVFRLFRGEELLTERTVLFVKPKHFDYHAPAYDVSVTESEHSFDITVKASCFCQYVELYLKDFDVIFSDNFFDITSPEGVTVHVSKKDFKDHMSPDLVKENLVVRSVADSYGS</sequence>
<evidence type="ECO:0000256" key="4">
    <source>
        <dbReference type="ARBA" id="ARBA00011738"/>
    </source>
</evidence>
<evidence type="ECO:0000256" key="5">
    <source>
        <dbReference type="ARBA" id="ARBA00012754"/>
    </source>
</evidence>
<evidence type="ECO:0000256" key="6">
    <source>
        <dbReference type="ARBA" id="ARBA00022525"/>
    </source>
</evidence>
<dbReference type="GO" id="GO:0005576">
    <property type="term" value="C:extracellular region"/>
    <property type="evidence" value="ECO:0007669"/>
    <property type="project" value="UniProtKB-SubCell"/>
</dbReference>
<evidence type="ECO:0000313" key="18">
    <source>
        <dbReference type="Proteomes" id="UP000028525"/>
    </source>
</evidence>
<dbReference type="InterPro" id="IPR017853">
    <property type="entry name" value="GH"/>
</dbReference>
<dbReference type="PANTHER" id="PTHR43730:SF1">
    <property type="entry name" value="BETA-MANNOSIDASE"/>
    <property type="match status" value="1"/>
</dbReference>
<evidence type="ECO:0000313" key="17">
    <source>
        <dbReference type="EMBL" id="KEZ90790.1"/>
    </source>
</evidence>
<reference evidence="17 18" key="1">
    <citation type="submission" date="2014-07" db="EMBL/GenBank/DDBJ databases">
        <title>Draft genome of Clostridium celerecrescens 152B isolated from sediments associated with methane hydrate from Krishna Godavari basin.</title>
        <authorList>
            <person name="Honkalas V.S."/>
            <person name="Dabir A.P."/>
            <person name="Arora P."/>
            <person name="Dhakephalkar P.K."/>
        </authorList>
    </citation>
    <scope>NUCLEOTIDE SEQUENCE [LARGE SCALE GENOMIC DNA]</scope>
    <source>
        <strain evidence="17 18">152B</strain>
    </source>
</reference>
<dbReference type="Pfam" id="PF17753">
    <property type="entry name" value="Ig_mannosidase"/>
    <property type="match status" value="1"/>
</dbReference>
<dbReference type="InterPro" id="IPR008979">
    <property type="entry name" value="Galactose-bd-like_sf"/>
</dbReference>
<dbReference type="Pfam" id="PF22666">
    <property type="entry name" value="Glyco_hydro_2_N2"/>
    <property type="match status" value="1"/>
</dbReference>
<keyword evidence="18" id="KW-1185">Reference proteome</keyword>
<keyword evidence="9" id="KW-0326">Glycosidase</keyword>
<evidence type="ECO:0000259" key="15">
    <source>
        <dbReference type="Pfam" id="PF17786"/>
    </source>
</evidence>
<dbReference type="InterPro" id="IPR041625">
    <property type="entry name" value="Beta-mannosidase_Ig"/>
</dbReference>
<dbReference type="GO" id="GO:0005975">
    <property type="term" value="P:carbohydrate metabolic process"/>
    <property type="evidence" value="ECO:0007669"/>
    <property type="project" value="InterPro"/>
</dbReference>
<evidence type="ECO:0000256" key="2">
    <source>
        <dbReference type="ARBA" id="ARBA00004613"/>
    </source>
</evidence>
<dbReference type="InterPro" id="IPR054593">
    <property type="entry name" value="Beta-mannosidase-like_N2"/>
</dbReference>
<dbReference type="SUPFAM" id="SSF51445">
    <property type="entry name" value="(Trans)glycosidases"/>
    <property type="match status" value="1"/>
</dbReference>
<organism evidence="17 18">
    <name type="scientific">Lacrimispora celerecrescens</name>
    <dbReference type="NCBI Taxonomy" id="29354"/>
    <lineage>
        <taxon>Bacteria</taxon>
        <taxon>Bacillati</taxon>
        <taxon>Bacillota</taxon>
        <taxon>Clostridia</taxon>
        <taxon>Lachnospirales</taxon>
        <taxon>Lachnospiraceae</taxon>
        <taxon>Lacrimispora</taxon>
    </lineage>
</organism>
<dbReference type="GO" id="GO:0006516">
    <property type="term" value="P:glycoprotein catabolic process"/>
    <property type="evidence" value="ECO:0007669"/>
    <property type="project" value="TreeGrafter"/>
</dbReference>
<dbReference type="Pfam" id="PF17786">
    <property type="entry name" value="Mannosidase_ig"/>
    <property type="match status" value="1"/>
</dbReference>
<proteinExistence type="inferred from homology"/>
<dbReference type="PANTHER" id="PTHR43730">
    <property type="entry name" value="BETA-MANNOSIDASE"/>
    <property type="match status" value="1"/>
</dbReference>
<dbReference type="Gene3D" id="2.60.120.260">
    <property type="entry name" value="Galactose-binding domain-like"/>
    <property type="match status" value="1"/>
</dbReference>
<comment type="catalytic activity">
    <reaction evidence="1">
        <text>Hydrolysis of terminal, non-reducing beta-D-mannose residues in beta-D-mannosides.</text>
        <dbReference type="EC" id="3.2.1.25"/>
    </reaction>
</comment>
<evidence type="ECO:0000256" key="7">
    <source>
        <dbReference type="ARBA" id="ARBA00022801"/>
    </source>
</evidence>
<gene>
    <name evidence="17" type="ORF">IO98_08705</name>
</gene>
<dbReference type="EMBL" id="JPME01000010">
    <property type="protein sequence ID" value="KEZ90790.1"/>
    <property type="molecule type" value="Genomic_DNA"/>
</dbReference>
<evidence type="ECO:0000256" key="3">
    <source>
        <dbReference type="ARBA" id="ARBA00004740"/>
    </source>
</evidence>
<dbReference type="InterPro" id="IPR006102">
    <property type="entry name" value="Ig-like_GH2"/>
</dbReference>
<dbReference type="AlphaFoldDB" id="A0A084JPA6"/>
<evidence type="ECO:0000256" key="9">
    <source>
        <dbReference type="ARBA" id="ARBA00023295"/>
    </source>
</evidence>
<evidence type="ECO:0000259" key="16">
    <source>
        <dbReference type="Pfam" id="PF22666"/>
    </source>
</evidence>
<evidence type="ECO:0000259" key="14">
    <source>
        <dbReference type="Pfam" id="PF17753"/>
    </source>
</evidence>
<feature type="domain" description="Glycoside hydrolase family 2 immunoglobulin-like beta-sandwich" evidence="13">
    <location>
        <begin position="192"/>
        <end position="303"/>
    </location>
</feature>
<evidence type="ECO:0000256" key="1">
    <source>
        <dbReference type="ARBA" id="ARBA00000829"/>
    </source>
</evidence>
<comment type="caution">
    <text evidence="17">The sequence shown here is derived from an EMBL/GenBank/DDBJ whole genome shotgun (WGS) entry which is preliminary data.</text>
</comment>
<dbReference type="EC" id="3.2.1.25" evidence="5"/>
<dbReference type="OrthoDB" id="9801077at2"/>
<dbReference type="Proteomes" id="UP000028525">
    <property type="component" value="Unassembled WGS sequence"/>
</dbReference>
<keyword evidence="7 17" id="KW-0378">Hydrolase</keyword>
<feature type="domain" description="Beta-mannosidase Ig-fold" evidence="14">
    <location>
        <begin position="755"/>
        <end position="834"/>
    </location>
</feature>
<dbReference type="GO" id="GO:0004567">
    <property type="term" value="F:beta-mannosidase activity"/>
    <property type="evidence" value="ECO:0007669"/>
    <property type="project" value="UniProtKB-EC"/>
</dbReference>
<dbReference type="Gene3D" id="2.60.40.10">
    <property type="entry name" value="Immunoglobulins"/>
    <property type="match status" value="2"/>
</dbReference>